<dbReference type="Proteomes" id="UP000679335">
    <property type="component" value="Chromosome"/>
</dbReference>
<proteinExistence type="predicted"/>
<dbReference type="EMBL" id="CP076023">
    <property type="protein sequence ID" value="QWC18038.1"/>
    <property type="molecule type" value="Genomic_DNA"/>
</dbReference>
<evidence type="ECO:0000313" key="2">
    <source>
        <dbReference type="Proteomes" id="UP000679335"/>
    </source>
</evidence>
<dbReference type="RefSeq" id="WP_214765806.1">
    <property type="nucleotide sequence ID" value="NZ_CP076023.1"/>
</dbReference>
<gene>
    <name evidence="1" type="ORF">KKR89_16445</name>
</gene>
<organism evidence="1 2">
    <name type="scientific">Cellulomonas dongxiuzhuiae</name>
    <dbReference type="NCBI Taxonomy" id="2819979"/>
    <lineage>
        <taxon>Bacteria</taxon>
        <taxon>Bacillati</taxon>
        <taxon>Actinomycetota</taxon>
        <taxon>Actinomycetes</taxon>
        <taxon>Micrococcales</taxon>
        <taxon>Cellulomonadaceae</taxon>
        <taxon>Cellulomonas</taxon>
    </lineage>
</organism>
<accession>A0ABX8GP88</accession>
<evidence type="ECO:0000313" key="1">
    <source>
        <dbReference type="EMBL" id="QWC18038.1"/>
    </source>
</evidence>
<name>A0ABX8GP88_9CELL</name>
<protein>
    <submittedName>
        <fullName evidence="1">Uncharacterized protein</fullName>
    </submittedName>
</protein>
<reference evidence="1 2" key="1">
    <citation type="submission" date="2021-05" db="EMBL/GenBank/DDBJ databases">
        <title>Novel species in genus Cellulomonas.</title>
        <authorList>
            <person name="Zhang G."/>
        </authorList>
    </citation>
    <scope>NUCLEOTIDE SEQUENCE [LARGE SCALE GENOMIC DNA]</scope>
    <source>
        <strain evidence="2">zg-ZUI157</strain>
    </source>
</reference>
<sequence>MTATHLDAPGAQDAACLTTGTPYTPGMTESDCRIGFTRSSANEPVKSGQTLPTSTLTATAVWEAEWTSSVDPTPRELEVQDVTTTAEVPVGEIQSAVTG</sequence>
<keyword evidence="2" id="KW-1185">Reference proteome</keyword>